<proteinExistence type="predicted"/>
<keyword evidence="2" id="KW-1185">Reference proteome</keyword>
<sequence>MVHISKTKATDVFKPTRLFQKVQKASKNHSVLSRLQKTGLYRIENIEEMKDRFRKESTVWDMLLYATSDLEKMYGSDLNGKVWIFYDREFDCIELLVPIKDYSQSVDRIDNEIFELNNRIRKKYGGFSKHIFVAV</sequence>
<name>A0AAE4MHL0_9EURY</name>
<protein>
    <submittedName>
        <fullName evidence="1">Uncharacterized protein</fullName>
    </submittedName>
</protein>
<comment type="caution">
    <text evidence="1">The sequence shown here is derived from an EMBL/GenBank/DDBJ whole genome shotgun (WGS) entry which is preliminary data.</text>
</comment>
<evidence type="ECO:0000313" key="1">
    <source>
        <dbReference type="EMBL" id="MDV0446742.1"/>
    </source>
</evidence>
<dbReference type="Proteomes" id="UP001271789">
    <property type="component" value="Unassembled WGS sequence"/>
</dbReference>
<evidence type="ECO:0000313" key="2">
    <source>
        <dbReference type="Proteomes" id="UP001271789"/>
    </source>
</evidence>
<organism evidence="1 2">
    <name type="scientific">Methanolapillus africanus</name>
    <dbReference type="NCBI Taxonomy" id="3028297"/>
    <lineage>
        <taxon>Archaea</taxon>
        <taxon>Methanobacteriati</taxon>
        <taxon>Methanobacteriota</taxon>
        <taxon>Stenosarchaea group</taxon>
        <taxon>Methanomicrobia</taxon>
        <taxon>Methanosarcinales</taxon>
        <taxon>Methanosarcinaceae</taxon>
        <taxon>Methanolapillus</taxon>
    </lineage>
</organism>
<accession>A0AAE4MHL0</accession>
<dbReference type="AlphaFoldDB" id="A0AAE4MHL0"/>
<reference evidence="1" key="1">
    <citation type="submission" date="2023-06" db="EMBL/GenBank/DDBJ databases">
        <title>Genome sequence of Methanosarcinaceae archaeon Ag5.</title>
        <authorList>
            <person name="Protasov E."/>
            <person name="Platt K."/>
            <person name="Poehlein A."/>
            <person name="Daniel R."/>
            <person name="Brune A."/>
        </authorList>
    </citation>
    <scope>NUCLEOTIDE SEQUENCE</scope>
    <source>
        <strain evidence="1">Ag5</strain>
    </source>
</reference>
<gene>
    <name evidence="1" type="ORF">MsAg5_05940</name>
</gene>
<dbReference type="EMBL" id="JAWDKD010000011">
    <property type="protein sequence ID" value="MDV0446742.1"/>
    <property type="molecule type" value="Genomic_DNA"/>
</dbReference>